<feature type="domain" description="PpiC" evidence="6">
    <location>
        <begin position="28"/>
        <end position="133"/>
    </location>
</feature>
<evidence type="ECO:0000256" key="1">
    <source>
        <dbReference type="ARBA" id="ARBA00000971"/>
    </source>
</evidence>
<dbReference type="InterPro" id="IPR000297">
    <property type="entry name" value="PPIase_PpiC"/>
</dbReference>
<evidence type="ECO:0000256" key="4">
    <source>
        <dbReference type="ARBA" id="ARBA00023110"/>
    </source>
</evidence>
<dbReference type="AlphaFoldDB" id="X0ULY9"/>
<keyword evidence="3" id="KW-0732">Signal</keyword>
<dbReference type="EMBL" id="BARS01028299">
    <property type="protein sequence ID" value="GAG06804.1"/>
    <property type="molecule type" value="Genomic_DNA"/>
</dbReference>
<name>X0ULY9_9ZZZZ</name>
<protein>
    <recommendedName>
        <fullName evidence="2">peptidylprolyl isomerase</fullName>
        <ecNumber evidence="2">5.2.1.8</ecNumber>
    </recommendedName>
</protein>
<sequence length="195" mass="22442">QLPENKPITYSELLDCYNKMKEEFFVRPAALKFRLIDIDVAKLEVAEANGNRQKQARELASELLGRIQAGEDFSKLAEKHSGVSFIGFSNPIQPANLQKPYDILAAEAERIEPGQITRPIETGEHIFIMKLEEKRPRSFKPLKEVQEEVEAKIMFDRHKQAIDEFTAKLMQQAALGKKGEFIDFCLEKIYRMSNR</sequence>
<dbReference type="GO" id="GO:0003755">
    <property type="term" value="F:peptidyl-prolyl cis-trans isomerase activity"/>
    <property type="evidence" value="ECO:0007669"/>
    <property type="project" value="UniProtKB-KW"/>
</dbReference>
<dbReference type="PROSITE" id="PS50198">
    <property type="entry name" value="PPIC_PPIASE_2"/>
    <property type="match status" value="1"/>
</dbReference>
<keyword evidence="5" id="KW-0413">Isomerase</keyword>
<dbReference type="PANTHER" id="PTHR47245">
    <property type="entry name" value="PEPTIDYLPROLYL ISOMERASE"/>
    <property type="match status" value="1"/>
</dbReference>
<evidence type="ECO:0000256" key="3">
    <source>
        <dbReference type="ARBA" id="ARBA00022729"/>
    </source>
</evidence>
<accession>X0ULY9</accession>
<proteinExistence type="predicted"/>
<comment type="catalytic activity">
    <reaction evidence="1">
        <text>[protein]-peptidylproline (omega=180) = [protein]-peptidylproline (omega=0)</text>
        <dbReference type="Rhea" id="RHEA:16237"/>
        <dbReference type="Rhea" id="RHEA-COMP:10747"/>
        <dbReference type="Rhea" id="RHEA-COMP:10748"/>
        <dbReference type="ChEBI" id="CHEBI:83833"/>
        <dbReference type="ChEBI" id="CHEBI:83834"/>
        <dbReference type="EC" id="5.2.1.8"/>
    </reaction>
</comment>
<organism evidence="7">
    <name type="scientific">marine sediment metagenome</name>
    <dbReference type="NCBI Taxonomy" id="412755"/>
    <lineage>
        <taxon>unclassified sequences</taxon>
        <taxon>metagenomes</taxon>
        <taxon>ecological metagenomes</taxon>
    </lineage>
</organism>
<feature type="non-terminal residue" evidence="7">
    <location>
        <position position="1"/>
    </location>
</feature>
<dbReference type="EC" id="5.2.1.8" evidence="2"/>
<dbReference type="Pfam" id="PF13145">
    <property type="entry name" value="Rotamase_2"/>
    <property type="match status" value="1"/>
</dbReference>
<dbReference type="InterPro" id="IPR050245">
    <property type="entry name" value="PrsA_foldase"/>
</dbReference>
<keyword evidence="4" id="KW-0697">Rotamase</keyword>
<evidence type="ECO:0000259" key="6">
    <source>
        <dbReference type="PROSITE" id="PS50198"/>
    </source>
</evidence>
<comment type="caution">
    <text evidence="7">The sequence shown here is derived from an EMBL/GenBank/DDBJ whole genome shotgun (WGS) entry which is preliminary data.</text>
</comment>
<reference evidence="7" key="1">
    <citation type="journal article" date="2014" name="Front. Microbiol.">
        <title>High frequency of phylogenetically diverse reductive dehalogenase-homologous genes in deep subseafloor sedimentary metagenomes.</title>
        <authorList>
            <person name="Kawai M."/>
            <person name="Futagami T."/>
            <person name="Toyoda A."/>
            <person name="Takaki Y."/>
            <person name="Nishi S."/>
            <person name="Hori S."/>
            <person name="Arai W."/>
            <person name="Tsubouchi T."/>
            <person name="Morono Y."/>
            <person name="Uchiyama I."/>
            <person name="Ito T."/>
            <person name="Fujiyama A."/>
            <person name="Inagaki F."/>
            <person name="Takami H."/>
        </authorList>
    </citation>
    <scope>NUCLEOTIDE SEQUENCE</scope>
    <source>
        <strain evidence="7">Expedition CK06-06</strain>
    </source>
</reference>
<dbReference type="SUPFAM" id="SSF54534">
    <property type="entry name" value="FKBP-like"/>
    <property type="match status" value="1"/>
</dbReference>
<dbReference type="PANTHER" id="PTHR47245:SF1">
    <property type="entry name" value="FOLDASE PROTEIN PRSA"/>
    <property type="match status" value="1"/>
</dbReference>
<gene>
    <name evidence="7" type="ORF">S01H1_44365</name>
</gene>
<dbReference type="InterPro" id="IPR046357">
    <property type="entry name" value="PPIase_dom_sf"/>
</dbReference>
<dbReference type="Gene3D" id="3.10.50.40">
    <property type="match status" value="1"/>
</dbReference>
<evidence type="ECO:0000256" key="5">
    <source>
        <dbReference type="ARBA" id="ARBA00023235"/>
    </source>
</evidence>
<evidence type="ECO:0000256" key="2">
    <source>
        <dbReference type="ARBA" id="ARBA00013194"/>
    </source>
</evidence>
<evidence type="ECO:0000313" key="7">
    <source>
        <dbReference type="EMBL" id="GAG06804.1"/>
    </source>
</evidence>